<evidence type="ECO:0000313" key="2">
    <source>
        <dbReference type="EMBL" id="OGG89263.1"/>
    </source>
</evidence>
<organism evidence="2 3">
    <name type="scientific">Candidatus Kaiserbacteria bacterium RIFOXYD1_FULL_42_15</name>
    <dbReference type="NCBI Taxonomy" id="1798532"/>
    <lineage>
        <taxon>Bacteria</taxon>
        <taxon>Candidatus Kaiseribacteriota</taxon>
    </lineage>
</organism>
<proteinExistence type="predicted"/>
<protein>
    <recommendedName>
        <fullName evidence="1">Glycosyl transferase family 1 domain-containing protein</fullName>
    </recommendedName>
</protein>
<dbReference type="Proteomes" id="UP000179230">
    <property type="component" value="Unassembled WGS sequence"/>
</dbReference>
<feature type="domain" description="Glycosyl transferase family 1" evidence="1">
    <location>
        <begin position="261"/>
        <end position="408"/>
    </location>
</feature>
<gene>
    <name evidence="2" type="ORF">A2592_00155</name>
</gene>
<dbReference type="Pfam" id="PF00534">
    <property type="entry name" value="Glycos_transf_1"/>
    <property type="match status" value="1"/>
</dbReference>
<dbReference type="PANTHER" id="PTHR12526">
    <property type="entry name" value="GLYCOSYLTRANSFERASE"/>
    <property type="match status" value="1"/>
</dbReference>
<dbReference type="InterPro" id="IPR001296">
    <property type="entry name" value="Glyco_trans_1"/>
</dbReference>
<dbReference type="SUPFAM" id="SSF53756">
    <property type="entry name" value="UDP-Glycosyltransferase/glycogen phosphorylase"/>
    <property type="match status" value="1"/>
</dbReference>
<dbReference type="AlphaFoldDB" id="A0A1F6FTT4"/>
<dbReference type="Gene3D" id="3.40.50.2000">
    <property type="entry name" value="Glycogen Phosphorylase B"/>
    <property type="match status" value="2"/>
</dbReference>
<dbReference type="EMBL" id="MFMT01000004">
    <property type="protein sequence ID" value="OGG89263.1"/>
    <property type="molecule type" value="Genomic_DNA"/>
</dbReference>
<evidence type="ECO:0000259" key="1">
    <source>
        <dbReference type="Pfam" id="PF00534"/>
    </source>
</evidence>
<name>A0A1F6FTT4_9BACT</name>
<accession>A0A1F6FTT4</accession>
<reference evidence="2 3" key="1">
    <citation type="journal article" date="2016" name="Nat. Commun.">
        <title>Thousands of microbial genomes shed light on interconnected biogeochemical processes in an aquifer system.</title>
        <authorList>
            <person name="Anantharaman K."/>
            <person name="Brown C.T."/>
            <person name="Hug L.A."/>
            <person name="Sharon I."/>
            <person name="Castelle C.J."/>
            <person name="Probst A.J."/>
            <person name="Thomas B.C."/>
            <person name="Singh A."/>
            <person name="Wilkins M.J."/>
            <person name="Karaoz U."/>
            <person name="Brodie E.L."/>
            <person name="Williams K.H."/>
            <person name="Hubbard S.S."/>
            <person name="Banfield J.F."/>
        </authorList>
    </citation>
    <scope>NUCLEOTIDE SEQUENCE [LARGE SCALE GENOMIC DNA]</scope>
</reference>
<dbReference type="GO" id="GO:0016757">
    <property type="term" value="F:glycosyltransferase activity"/>
    <property type="evidence" value="ECO:0007669"/>
    <property type="project" value="InterPro"/>
</dbReference>
<sequence length="461" mass="52078">MERVDLSKYDDVKHQKDVLEYVLKNDIHASQKVDNQVSVKNAREGSSQYQAVSSRTTTRLLFISQDTTLLNQTQQTLDGYLDLSLVFDEVHIVILQEGIKNKNPVLRVAPNVWLYVASARHWWLVPGVAIQLIKEQLFFTDGFRPDLIVARDAYESALVARIIGKHYQRPTQLHVLEDFTTPSFLIRNPHAKWRLRLAHYLTKRFLSIRTSTNQIQKIIERLYPHVPDVATLPRFNNYQSITDTKVSGLTLKDKYPRFVFIMVYFGALTHNSTAYQVIDAARFILRSPHIGLIIVGDGPARSEFEKRTEILGIKEQVVFERNVDDVTSYFKTADTVIVSDDDSVGDDVVIRATAAGTPVIASKTSLRSDLFVDGESALLYDSGDDEGLSKKISQLLNDFMLRKQLAATALHVVENRLHEDPEVYRLAYRDSVEQGLFAGEAGDSITGSVSLSVANKEAIRP</sequence>
<evidence type="ECO:0000313" key="3">
    <source>
        <dbReference type="Proteomes" id="UP000179230"/>
    </source>
</evidence>
<comment type="caution">
    <text evidence="2">The sequence shown here is derived from an EMBL/GenBank/DDBJ whole genome shotgun (WGS) entry which is preliminary data.</text>
</comment>